<evidence type="ECO:0000256" key="3">
    <source>
        <dbReference type="ARBA" id="ARBA00023163"/>
    </source>
</evidence>
<keyword evidence="1" id="KW-0805">Transcription regulation</keyword>
<dbReference type="InterPro" id="IPR036390">
    <property type="entry name" value="WH_DNA-bd_sf"/>
</dbReference>
<keyword evidence="6" id="KW-1185">Reference proteome</keyword>
<dbReference type="Pfam" id="PF01047">
    <property type="entry name" value="MarR"/>
    <property type="match status" value="1"/>
</dbReference>
<dbReference type="PRINTS" id="PR00598">
    <property type="entry name" value="HTHMARR"/>
</dbReference>
<dbReference type="InterPro" id="IPR023187">
    <property type="entry name" value="Tscrpt_reg_MarR-type_CS"/>
</dbReference>
<gene>
    <name evidence="5" type="ORF">ACFPQ4_17395</name>
</gene>
<dbReference type="PROSITE" id="PS50995">
    <property type="entry name" value="HTH_MARR_2"/>
    <property type="match status" value="1"/>
</dbReference>
<comment type="caution">
    <text evidence="5">The sequence shown here is derived from an EMBL/GenBank/DDBJ whole genome shotgun (WGS) entry which is preliminary data.</text>
</comment>
<evidence type="ECO:0000313" key="6">
    <source>
        <dbReference type="Proteomes" id="UP001596108"/>
    </source>
</evidence>
<keyword evidence="3" id="KW-0804">Transcription</keyword>
<dbReference type="EMBL" id="JBHSNC010000051">
    <property type="protein sequence ID" value="MFC5531198.1"/>
    <property type="molecule type" value="Genomic_DNA"/>
</dbReference>
<evidence type="ECO:0000256" key="1">
    <source>
        <dbReference type="ARBA" id="ARBA00023015"/>
    </source>
</evidence>
<dbReference type="Gene3D" id="1.10.10.10">
    <property type="entry name" value="Winged helix-like DNA-binding domain superfamily/Winged helix DNA-binding domain"/>
    <property type="match status" value="1"/>
</dbReference>
<dbReference type="SMART" id="SM00347">
    <property type="entry name" value="HTH_MARR"/>
    <property type="match status" value="1"/>
</dbReference>
<evidence type="ECO:0000256" key="2">
    <source>
        <dbReference type="ARBA" id="ARBA00023125"/>
    </source>
</evidence>
<organism evidence="5 6">
    <name type="scientific">Cohnella yongneupensis</name>
    <dbReference type="NCBI Taxonomy" id="425006"/>
    <lineage>
        <taxon>Bacteria</taxon>
        <taxon>Bacillati</taxon>
        <taxon>Bacillota</taxon>
        <taxon>Bacilli</taxon>
        <taxon>Bacillales</taxon>
        <taxon>Paenibacillaceae</taxon>
        <taxon>Cohnella</taxon>
    </lineage>
</organism>
<evidence type="ECO:0000259" key="4">
    <source>
        <dbReference type="PROSITE" id="PS50995"/>
    </source>
</evidence>
<dbReference type="InterPro" id="IPR039422">
    <property type="entry name" value="MarR/SlyA-like"/>
</dbReference>
<sequence>MGRLTDETNKRDDVQEDQALSLKLLVVLSKAYKSVMDKAARDVKNYDLSLSEFGILEVLYAKGQIPIQQIGGKVLVTSGTMTYNIDKLEQKGFVKRIPCPTDRRVINASLTDAGQSLLDRIFPLHAQGIERIMQGLTTEQKQQAIELLKWLGKGAKQQ</sequence>
<dbReference type="InterPro" id="IPR000835">
    <property type="entry name" value="HTH_MarR-typ"/>
</dbReference>
<dbReference type="PANTHER" id="PTHR33164">
    <property type="entry name" value="TRANSCRIPTIONAL REGULATOR, MARR FAMILY"/>
    <property type="match status" value="1"/>
</dbReference>
<name>A0ABW0R2F8_9BACL</name>
<feature type="domain" description="HTH marR-type" evidence="4">
    <location>
        <begin position="18"/>
        <end position="153"/>
    </location>
</feature>
<dbReference type="InterPro" id="IPR036388">
    <property type="entry name" value="WH-like_DNA-bd_sf"/>
</dbReference>
<dbReference type="Proteomes" id="UP001596108">
    <property type="component" value="Unassembled WGS sequence"/>
</dbReference>
<dbReference type="RefSeq" id="WP_378113141.1">
    <property type="nucleotide sequence ID" value="NZ_JBHSNC010000051.1"/>
</dbReference>
<keyword evidence="2" id="KW-0238">DNA-binding</keyword>
<dbReference type="SUPFAM" id="SSF46785">
    <property type="entry name" value="Winged helix' DNA-binding domain"/>
    <property type="match status" value="1"/>
</dbReference>
<accession>A0ABW0R2F8</accession>
<dbReference type="PROSITE" id="PS01117">
    <property type="entry name" value="HTH_MARR_1"/>
    <property type="match status" value="1"/>
</dbReference>
<protein>
    <submittedName>
        <fullName evidence="5">MarR family winged helix-turn-helix transcriptional regulator</fullName>
    </submittedName>
</protein>
<dbReference type="PANTHER" id="PTHR33164:SF56">
    <property type="entry name" value="HTH-TYPE TRANSCRIPTIONAL REGULATOR MHQR"/>
    <property type="match status" value="1"/>
</dbReference>
<evidence type="ECO:0000313" key="5">
    <source>
        <dbReference type="EMBL" id="MFC5531198.1"/>
    </source>
</evidence>
<proteinExistence type="predicted"/>
<reference evidence="6" key="1">
    <citation type="journal article" date="2019" name="Int. J. Syst. Evol. Microbiol.">
        <title>The Global Catalogue of Microorganisms (GCM) 10K type strain sequencing project: providing services to taxonomists for standard genome sequencing and annotation.</title>
        <authorList>
            <consortium name="The Broad Institute Genomics Platform"/>
            <consortium name="The Broad Institute Genome Sequencing Center for Infectious Disease"/>
            <person name="Wu L."/>
            <person name="Ma J."/>
        </authorList>
    </citation>
    <scope>NUCLEOTIDE SEQUENCE [LARGE SCALE GENOMIC DNA]</scope>
    <source>
        <strain evidence="6">CGMCC 1.18578</strain>
    </source>
</reference>